<comment type="caution">
    <text evidence="1">The sequence shown here is derived from an EMBL/GenBank/DDBJ whole genome shotgun (WGS) entry which is preliminary data.</text>
</comment>
<dbReference type="RefSeq" id="WP_372391086.1">
    <property type="nucleotide sequence ID" value="NZ_JBGNYA010000001.1"/>
</dbReference>
<dbReference type="Proteomes" id="UP001570511">
    <property type="component" value="Unassembled WGS sequence"/>
</dbReference>
<protein>
    <submittedName>
        <fullName evidence="1">Uncharacterized protein</fullName>
    </submittedName>
</protein>
<sequence length="174" mass="19578">MADRSTAHGAARIGAPSHDERLVVTLAGVTGDTSSRTVNESLLAHLQSVLGRLPEVAEASLFPRSKQETLLVALETAAYPDAIETVRLEIRAYTNGEFHISYLERYLGERRQCRWDRHEQDHNSRDHFHPLPDASTAAAEDRSFPLDLTAVLRSVVFPWVEERFSELWDGENGR</sequence>
<accession>A0ABD5MI38</accession>
<dbReference type="InterPro" id="IPR045397">
    <property type="entry name" value="TumE-like"/>
</dbReference>
<reference evidence="1 2" key="1">
    <citation type="submission" date="2024-08" db="EMBL/GenBank/DDBJ databases">
        <title>Halobellus sp. MBLA0158 whole genome sequence.</title>
        <authorList>
            <person name="Hwang C.Y."/>
            <person name="Cho E.-S."/>
            <person name="Seo M.-J."/>
        </authorList>
    </citation>
    <scope>NUCLEOTIDE SEQUENCE [LARGE SCALE GENOMIC DNA]</scope>
    <source>
        <strain evidence="1 2">MBLA0158</strain>
    </source>
</reference>
<gene>
    <name evidence="1" type="ORF">OS889_14850</name>
</gene>
<name>A0ABD5MI38_9EURY</name>
<evidence type="ECO:0000313" key="1">
    <source>
        <dbReference type="EMBL" id="MFA1612274.1"/>
    </source>
</evidence>
<dbReference type="Pfam" id="PF20126">
    <property type="entry name" value="TumE"/>
    <property type="match status" value="1"/>
</dbReference>
<proteinExistence type="predicted"/>
<dbReference type="AlphaFoldDB" id="A0ABD5MI38"/>
<evidence type="ECO:0000313" key="2">
    <source>
        <dbReference type="Proteomes" id="UP001570511"/>
    </source>
</evidence>
<keyword evidence="2" id="KW-1185">Reference proteome</keyword>
<organism evidence="1 2">
    <name type="scientific">Halobellus rubicundus</name>
    <dbReference type="NCBI Taxonomy" id="2996466"/>
    <lineage>
        <taxon>Archaea</taxon>
        <taxon>Methanobacteriati</taxon>
        <taxon>Methanobacteriota</taxon>
        <taxon>Stenosarchaea group</taxon>
        <taxon>Halobacteria</taxon>
        <taxon>Halobacteriales</taxon>
        <taxon>Haloferacaceae</taxon>
        <taxon>Halobellus</taxon>
    </lineage>
</organism>
<dbReference type="EMBL" id="JBGNYA010000001">
    <property type="protein sequence ID" value="MFA1612274.1"/>
    <property type="molecule type" value="Genomic_DNA"/>
</dbReference>